<dbReference type="AlphaFoldDB" id="B7I0P0"/>
<keyword evidence="2" id="KW-0614">Plasmid</keyword>
<name>B7I0P0_BACC7</name>
<reference evidence="2 3" key="1">
    <citation type="submission" date="2008-10" db="EMBL/GenBank/DDBJ databases">
        <title>Genome sequence of Bacillus cereus AH187.</title>
        <authorList>
            <person name="Dodson R.J."/>
            <person name="Durkin A.S."/>
            <person name="Rosovitz M.J."/>
            <person name="Rasko D.A."/>
            <person name="Kolsto A.B."/>
            <person name="Okstad O.A."/>
            <person name="Ravel J."/>
            <person name="Sutton G."/>
        </authorList>
    </citation>
    <scope>NUCLEOTIDE SEQUENCE [LARGE SCALE GENOMIC DNA]</scope>
    <source>
        <strain evidence="2 3">AH187</strain>
        <plasmid evidence="3">Plasmid pAH187_12</plasmid>
    </source>
</reference>
<evidence type="ECO:0000313" key="2">
    <source>
        <dbReference type="EMBL" id="ACJ82581.1"/>
    </source>
</evidence>
<sequence>MLTVNDIFDVLKLCLDYSDTTIYICFVVMLTFAIGMKFKDVLTWGY</sequence>
<keyword evidence="1" id="KW-0812">Transmembrane</keyword>
<proteinExistence type="predicted"/>
<keyword evidence="1" id="KW-0472">Membrane</keyword>
<feature type="transmembrane region" description="Helical" evidence="1">
    <location>
        <begin position="20"/>
        <end position="38"/>
    </location>
</feature>
<protein>
    <submittedName>
        <fullName evidence="2">Uncharacterized protein</fullName>
    </submittedName>
</protein>
<evidence type="ECO:0000256" key="1">
    <source>
        <dbReference type="SAM" id="Phobius"/>
    </source>
</evidence>
<accession>B7I0P0</accession>
<geneLocation type="plasmid" evidence="2 3">
    <name>pAH187_12</name>
</geneLocation>
<gene>
    <name evidence="2" type="ordered locus">BCAH187_D0009</name>
</gene>
<keyword evidence="1" id="KW-1133">Transmembrane helix</keyword>
<dbReference type="Proteomes" id="UP000002214">
    <property type="component" value="Plasmid pAH187_12"/>
</dbReference>
<organism evidence="2 3">
    <name type="scientific">Bacillus cereus (strain AH187)</name>
    <dbReference type="NCBI Taxonomy" id="405534"/>
    <lineage>
        <taxon>Bacteria</taxon>
        <taxon>Bacillati</taxon>
        <taxon>Bacillota</taxon>
        <taxon>Bacilli</taxon>
        <taxon>Bacillales</taxon>
        <taxon>Bacillaceae</taxon>
        <taxon>Bacillus</taxon>
        <taxon>Bacillus cereus group</taxon>
    </lineage>
</organism>
<dbReference type="KEGG" id="bcr:BCAH187_D0009"/>
<dbReference type="EMBL" id="CP001178">
    <property type="protein sequence ID" value="ACJ82581.1"/>
    <property type="molecule type" value="Genomic_DNA"/>
</dbReference>
<evidence type="ECO:0000313" key="3">
    <source>
        <dbReference type="Proteomes" id="UP000002214"/>
    </source>
</evidence>
<dbReference type="HOGENOM" id="CLU_3179772_0_0_9"/>